<evidence type="ECO:0000256" key="1">
    <source>
        <dbReference type="SAM" id="Phobius"/>
    </source>
</evidence>
<name>A0A2I2FUN5_9EURO</name>
<keyword evidence="1" id="KW-0812">Transmembrane</keyword>
<keyword evidence="1" id="KW-1133">Transmembrane helix</keyword>
<keyword evidence="1" id="KW-0472">Membrane</keyword>
<keyword evidence="3" id="KW-1185">Reference proteome</keyword>
<feature type="transmembrane region" description="Helical" evidence="1">
    <location>
        <begin position="32"/>
        <end position="55"/>
    </location>
</feature>
<sequence>MEFEIALYKSSTIVSQSKHAIPTAVPSPYTVVSVYTISVISASLIALLCTTLSLTPRKSIFQRHRTDQLVSVCIFPTACKCLTPCSICHTTADLSRYQRETFDMLC</sequence>
<dbReference type="RefSeq" id="XP_024699655.1">
    <property type="nucleotide sequence ID" value="XM_024843200.1"/>
</dbReference>
<dbReference type="GeneID" id="36550899"/>
<accession>A0A2I2FUN5</accession>
<reference evidence="2 3" key="1">
    <citation type="submission" date="2016-12" db="EMBL/GenBank/DDBJ databases">
        <title>The genomes of Aspergillus section Nigri reveals drivers in fungal speciation.</title>
        <authorList>
            <consortium name="DOE Joint Genome Institute"/>
            <person name="Vesth T.C."/>
            <person name="Nybo J."/>
            <person name="Theobald S."/>
            <person name="Brandl J."/>
            <person name="Frisvad J.C."/>
            <person name="Nielsen K.F."/>
            <person name="Lyhne E.K."/>
            <person name="Kogle M.E."/>
            <person name="Kuo A."/>
            <person name="Riley R."/>
            <person name="Clum A."/>
            <person name="Nolan M."/>
            <person name="Lipzen A."/>
            <person name="Salamov A."/>
            <person name="Henrissat B."/>
            <person name="Wiebenga A."/>
            <person name="De Vries R.P."/>
            <person name="Grigoriev I.V."/>
            <person name="Mortensen U.H."/>
            <person name="Andersen M.R."/>
            <person name="Baker S.E."/>
        </authorList>
    </citation>
    <scope>NUCLEOTIDE SEQUENCE [LARGE SCALE GENOMIC DNA]</scope>
    <source>
        <strain evidence="2 3">IBT 23096</strain>
    </source>
</reference>
<proteinExistence type="predicted"/>
<dbReference type="AlphaFoldDB" id="A0A2I2FUN5"/>
<protein>
    <submittedName>
        <fullName evidence="2">Uncharacterized protein</fullName>
    </submittedName>
</protein>
<evidence type="ECO:0000313" key="2">
    <source>
        <dbReference type="EMBL" id="PLB44353.1"/>
    </source>
</evidence>
<evidence type="ECO:0000313" key="3">
    <source>
        <dbReference type="Proteomes" id="UP000234275"/>
    </source>
</evidence>
<gene>
    <name evidence="2" type="ORF">P170DRAFT_283832</name>
</gene>
<organism evidence="2 3">
    <name type="scientific">Aspergillus steynii IBT 23096</name>
    <dbReference type="NCBI Taxonomy" id="1392250"/>
    <lineage>
        <taxon>Eukaryota</taxon>
        <taxon>Fungi</taxon>
        <taxon>Dikarya</taxon>
        <taxon>Ascomycota</taxon>
        <taxon>Pezizomycotina</taxon>
        <taxon>Eurotiomycetes</taxon>
        <taxon>Eurotiomycetidae</taxon>
        <taxon>Eurotiales</taxon>
        <taxon>Aspergillaceae</taxon>
        <taxon>Aspergillus</taxon>
        <taxon>Aspergillus subgen. Circumdati</taxon>
    </lineage>
</organism>
<dbReference type="EMBL" id="MSFO01000009">
    <property type="protein sequence ID" value="PLB44353.1"/>
    <property type="molecule type" value="Genomic_DNA"/>
</dbReference>
<comment type="caution">
    <text evidence="2">The sequence shown here is derived from an EMBL/GenBank/DDBJ whole genome shotgun (WGS) entry which is preliminary data.</text>
</comment>
<dbReference type="Proteomes" id="UP000234275">
    <property type="component" value="Unassembled WGS sequence"/>
</dbReference>
<dbReference type="VEuPathDB" id="FungiDB:P170DRAFT_283832"/>